<dbReference type="AlphaFoldDB" id="A0AAN4W2V9"/>
<dbReference type="GO" id="GO:0008484">
    <property type="term" value="F:sulfuric ester hydrolase activity"/>
    <property type="evidence" value="ECO:0007669"/>
    <property type="project" value="TreeGrafter"/>
</dbReference>
<dbReference type="EMBL" id="BQKE01000002">
    <property type="protein sequence ID" value="GJM63242.1"/>
    <property type="molecule type" value="Genomic_DNA"/>
</dbReference>
<dbReference type="InterPro" id="IPR024607">
    <property type="entry name" value="Sulfatase_CS"/>
</dbReference>
<proteinExistence type="inferred from homology"/>
<evidence type="ECO:0000256" key="5">
    <source>
        <dbReference type="SAM" id="SignalP"/>
    </source>
</evidence>
<dbReference type="PANTHER" id="PTHR45953">
    <property type="entry name" value="IDURONATE 2-SULFATASE"/>
    <property type="match status" value="1"/>
</dbReference>
<evidence type="ECO:0000313" key="8">
    <source>
        <dbReference type="Proteomes" id="UP001310022"/>
    </source>
</evidence>
<comment type="caution">
    <text evidence="7">The sequence shown here is derived from an EMBL/GenBank/DDBJ whole genome shotgun (WGS) entry which is preliminary data.</text>
</comment>
<evidence type="ECO:0000256" key="2">
    <source>
        <dbReference type="ARBA" id="ARBA00022723"/>
    </source>
</evidence>
<keyword evidence="8" id="KW-1185">Reference proteome</keyword>
<evidence type="ECO:0000259" key="6">
    <source>
        <dbReference type="Pfam" id="PF00884"/>
    </source>
</evidence>
<dbReference type="Proteomes" id="UP001310022">
    <property type="component" value="Unassembled WGS sequence"/>
</dbReference>
<reference evidence="7 8" key="1">
    <citation type="submission" date="2021-12" db="EMBL/GenBank/DDBJ databases">
        <title>Genome sequencing of bacteria with rrn-lacking chromosome and rrn-plasmid.</title>
        <authorList>
            <person name="Anda M."/>
            <person name="Iwasaki W."/>
        </authorList>
    </citation>
    <scope>NUCLEOTIDE SEQUENCE [LARGE SCALE GENOMIC DNA]</scope>
    <source>
        <strain evidence="7 8">NBRC 15940</strain>
    </source>
</reference>
<accession>A0AAN4W2V9</accession>
<keyword evidence="2" id="KW-0479">Metal-binding</keyword>
<dbReference type="InterPro" id="IPR017850">
    <property type="entry name" value="Alkaline_phosphatase_core_sf"/>
</dbReference>
<feature type="region of interest" description="Disordered" evidence="4">
    <location>
        <begin position="538"/>
        <end position="559"/>
    </location>
</feature>
<evidence type="ECO:0000313" key="7">
    <source>
        <dbReference type="EMBL" id="GJM63242.1"/>
    </source>
</evidence>
<evidence type="ECO:0000256" key="4">
    <source>
        <dbReference type="SAM" id="MobiDB-lite"/>
    </source>
</evidence>
<organism evidence="7 8">
    <name type="scientific">Persicobacter diffluens</name>
    <dbReference type="NCBI Taxonomy" id="981"/>
    <lineage>
        <taxon>Bacteria</taxon>
        <taxon>Pseudomonadati</taxon>
        <taxon>Bacteroidota</taxon>
        <taxon>Cytophagia</taxon>
        <taxon>Cytophagales</taxon>
        <taxon>Persicobacteraceae</taxon>
        <taxon>Persicobacter</taxon>
    </lineage>
</organism>
<feature type="domain" description="Sulfatase N-terminal" evidence="6">
    <location>
        <begin position="32"/>
        <end position="419"/>
    </location>
</feature>
<comment type="similarity">
    <text evidence="1">Belongs to the sulfatase family.</text>
</comment>
<keyword evidence="5" id="KW-0732">Signal</keyword>
<protein>
    <recommendedName>
        <fullName evidence="6">Sulfatase N-terminal domain-containing protein</fullName>
    </recommendedName>
</protein>
<feature type="compositionally biased region" description="Basic and acidic residues" evidence="4">
    <location>
        <begin position="550"/>
        <end position="559"/>
    </location>
</feature>
<feature type="chain" id="PRO_5042886234" description="Sulfatase N-terminal domain-containing protein" evidence="5">
    <location>
        <begin position="19"/>
        <end position="559"/>
    </location>
</feature>
<evidence type="ECO:0000256" key="3">
    <source>
        <dbReference type="ARBA" id="ARBA00022801"/>
    </source>
</evidence>
<dbReference type="PROSITE" id="PS00523">
    <property type="entry name" value="SULFATASE_1"/>
    <property type="match status" value="1"/>
</dbReference>
<dbReference type="InterPro" id="IPR000917">
    <property type="entry name" value="Sulfatase_N"/>
</dbReference>
<feature type="signal peptide" evidence="5">
    <location>
        <begin position="1"/>
        <end position="18"/>
    </location>
</feature>
<dbReference type="GO" id="GO:0005737">
    <property type="term" value="C:cytoplasm"/>
    <property type="evidence" value="ECO:0007669"/>
    <property type="project" value="TreeGrafter"/>
</dbReference>
<sequence length="559" mass="64047">MNMKYLSLTLTLFSVALAGLCKPRVKTEDQRPNLLFIMTDQQRFDALGRAGKFDFLQTPHLDQLANEGAYFTKAYTPCAVCAPARASILTGQTVENHGIRRNDYAYFDPKEGSYCDEPTFDQVLVERGYYAEYWGKFHSPLKLASPYSTFDYSVNSEGRYTLEDRKQFVALMKQAAEHYQPQSHELKDPFFLNYYSPDPIDLRYGKAADFRRKRSDGTFMPLIQPDNHGKLNIPAEKSLTAFQTQQAIAALERAAAQEKPFSITLSYFFPHAPMLPTAPWYGMYPPEEMPIPESLEDPMTDSPYLRENGRDLMPEYRDPEKIKYMMSNYFGLISEVDHYIGKLMLALDSLGFADNTLIIFTSDHGEMLGSHGMREKNVFYEESAHIPLIVWYPQKIKPVVVNSPISLIDLYPTIMDYLHMDGGKRDGLSLKGLIEKSPAAERSYVVTEWDFHGPVQPNYMVVADGWKLMTSYAENRPDLDVLYHLKDDPHEIHNLMKGPDRAVYREKVAELKAYLVEWLQEKGSKRTGIISSKKLSMHLEQPDGPPAFRQSHEVLKGKR</sequence>
<dbReference type="SUPFAM" id="SSF53649">
    <property type="entry name" value="Alkaline phosphatase-like"/>
    <property type="match status" value="1"/>
</dbReference>
<evidence type="ECO:0000256" key="1">
    <source>
        <dbReference type="ARBA" id="ARBA00008779"/>
    </source>
</evidence>
<dbReference type="PANTHER" id="PTHR45953:SF1">
    <property type="entry name" value="IDURONATE 2-SULFATASE"/>
    <property type="match status" value="1"/>
</dbReference>
<keyword evidence="3" id="KW-0378">Hydrolase</keyword>
<name>A0AAN4W2V9_9BACT</name>
<gene>
    <name evidence="7" type="ORF">PEDI_37940</name>
</gene>
<dbReference type="GO" id="GO:0046872">
    <property type="term" value="F:metal ion binding"/>
    <property type="evidence" value="ECO:0007669"/>
    <property type="project" value="UniProtKB-KW"/>
</dbReference>
<dbReference type="Pfam" id="PF00884">
    <property type="entry name" value="Sulfatase"/>
    <property type="match status" value="1"/>
</dbReference>
<dbReference type="Gene3D" id="3.40.720.10">
    <property type="entry name" value="Alkaline Phosphatase, subunit A"/>
    <property type="match status" value="1"/>
</dbReference>